<protein>
    <submittedName>
        <fullName evidence="1">Uncharacterized protein</fullName>
    </submittedName>
</protein>
<gene>
    <name evidence="1" type="ORF">SULYE_0044</name>
</gene>
<dbReference type="AlphaFoldDB" id="C4FHL6"/>
<sequence>MERPECPDVYKNKFLSLLRDSLIFLKYGQICKLSNKEEKSVELEFIYLSPNTDNRYQKQIGSVGRIYARLDIRYVEHILLDKLYDINNTYPFSSLIDKSITYLAFYAKQEIEKEIINTLLQNSYPYPSQKQSNDLSTKKSLREEIISGIDELIKNKVPPFQDGYYACFIHPRKLEELISSQYSSLLPVEEGGKKFYVDCFGIKYIPTQTSLFIKHVGDEEVYQTIIVGADAYGIVDLDENNVNIICKNIDQKTIIGYEINFSVKIVNIQAIKKIESS</sequence>
<keyword evidence="2" id="KW-1185">Reference proteome</keyword>
<comment type="caution">
    <text evidence="1">The sequence shown here is derived from an EMBL/GenBank/DDBJ whole genome shotgun (WGS) entry which is preliminary data.</text>
</comment>
<name>C4FHL6_9AQUI</name>
<dbReference type="EMBL" id="ABZS01000002">
    <property type="protein sequence ID" value="EEP61450.1"/>
    <property type="molecule type" value="Genomic_DNA"/>
</dbReference>
<dbReference type="RefSeq" id="WP_007545405.1">
    <property type="nucleotide sequence ID" value="NZ_ABZS01000002.1"/>
</dbReference>
<accession>C4FHL6</accession>
<evidence type="ECO:0000313" key="1">
    <source>
        <dbReference type="EMBL" id="EEP61450.1"/>
    </source>
</evidence>
<evidence type="ECO:0000313" key="2">
    <source>
        <dbReference type="Proteomes" id="UP000005540"/>
    </source>
</evidence>
<proteinExistence type="predicted"/>
<dbReference type="OrthoDB" id="1936242at2"/>
<organism evidence="1 2">
    <name type="scientific">Sulfurihydrogenibium yellowstonense SS-5</name>
    <dbReference type="NCBI Taxonomy" id="432331"/>
    <lineage>
        <taxon>Bacteria</taxon>
        <taxon>Pseudomonadati</taxon>
        <taxon>Aquificota</taxon>
        <taxon>Aquificia</taxon>
        <taxon>Aquificales</taxon>
        <taxon>Hydrogenothermaceae</taxon>
        <taxon>Sulfurihydrogenibium</taxon>
    </lineage>
</organism>
<reference evidence="1 2" key="1">
    <citation type="submission" date="2009-04" db="EMBL/GenBank/DDBJ databases">
        <authorList>
            <person name="Reysenbach A.-L."/>
            <person name="Heidelberg J.F."/>
            <person name="Nelson W.C."/>
        </authorList>
    </citation>
    <scope>NUCLEOTIDE SEQUENCE [LARGE SCALE GENOMIC DNA]</scope>
    <source>
        <strain evidence="1 2">SS-5</strain>
    </source>
</reference>
<dbReference type="Proteomes" id="UP000005540">
    <property type="component" value="Unassembled WGS sequence"/>
</dbReference>